<dbReference type="PANTHER" id="PTHR33121:SF70">
    <property type="entry name" value="SIGNALING PROTEIN YKOW"/>
    <property type="match status" value="1"/>
</dbReference>
<dbReference type="GO" id="GO:0071111">
    <property type="term" value="F:cyclic-guanylate-specific phosphodiesterase activity"/>
    <property type="evidence" value="ECO:0007669"/>
    <property type="project" value="InterPro"/>
</dbReference>
<reference evidence="3 4" key="1">
    <citation type="submission" date="2020-10" db="EMBL/GenBank/DDBJ databases">
        <title>Complete genome sequence of Cupriavidus basilensis CCUG 49340T.</title>
        <authorList>
            <person name="Salva-Serra F."/>
            <person name="Donoso R.A."/>
            <person name="Cho K.H."/>
            <person name="Yoo J.A."/>
            <person name="Lee K."/>
            <person name="Yoon S.-H."/>
            <person name="Perez-Pantoja D."/>
            <person name="Moore E.R.B."/>
        </authorList>
    </citation>
    <scope>NUCLEOTIDE SEQUENCE [LARGE SCALE GENOMIC DNA]</scope>
    <source>
        <strain evidence="4">CCUG 49340</strain>
    </source>
</reference>
<evidence type="ECO:0000259" key="1">
    <source>
        <dbReference type="PROSITE" id="PS50883"/>
    </source>
</evidence>
<dbReference type="PROSITE" id="PS50887">
    <property type="entry name" value="GGDEF"/>
    <property type="match status" value="1"/>
</dbReference>
<dbReference type="Gene3D" id="3.30.70.270">
    <property type="match status" value="1"/>
</dbReference>
<dbReference type="GeneID" id="98404936"/>
<organism evidence="3 4">
    <name type="scientific">Cupriavidus basilensis</name>
    <dbReference type="NCBI Taxonomy" id="68895"/>
    <lineage>
        <taxon>Bacteria</taxon>
        <taxon>Pseudomonadati</taxon>
        <taxon>Pseudomonadota</taxon>
        <taxon>Betaproteobacteria</taxon>
        <taxon>Burkholderiales</taxon>
        <taxon>Burkholderiaceae</taxon>
        <taxon>Cupriavidus</taxon>
    </lineage>
</organism>
<dbReference type="AlphaFoldDB" id="A0A643FWP9"/>
<sequence length="445" mass="47211">MHPDADDTVRSPEVDPQEKCDFVAALMARRQMPLATQRRFAVLVIHLDRFTYASETLGAALSTRLRAQAAARVAALAQTAEVNWLGQADIGAVVPLPPQPLPVADPMQAAMRLARGVAAGLARPFVQNGFELFLSSSIGVALDEPDKPAERSLHEAYDAMLRVRKRGGDGVAGSAVATPESLSTPLLAALPFALARGQIALNLQARASLATGCVTGYTARLRWQSPELGRVAPQDFLPALESLGMMGEVARWLMENALPLLECPGVADPVELSLLVSSAQLHGTPLIDTLLRTLAARKLAPARICLEIPGEALLAGDHVAAAKLATLRGAGLRFALSDFADAPGGASTLERLQPDLLTFNARCIGSSEQPGQAGAAARLQAACEQALRLGLPVCAKGIETRHQLAEMRRWGCCAIQGYLLAQPFPAHWLAQTHAAICARARELLT</sequence>
<dbReference type="InterPro" id="IPR050706">
    <property type="entry name" value="Cyclic-di-GMP_PDE-like"/>
</dbReference>
<evidence type="ECO:0000259" key="2">
    <source>
        <dbReference type="PROSITE" id="PS50887"/>
    </source>
</evidence>
<dbReference type="InterPro" id="IPR043128">
    <property type="entry name" value="Rev_trsase/Diguanyl_cyclase"/>
</dbReference>
<dbReference type="Proteomes" id="UP000397656">
    <property type="component" value="Chromosome 2"/>
</dbReference>
<evidence type="ECO:0000313" key="3">
    <source>
        <dbReference type="EMBL" id="QOT78784.1"/>
    </source>
</evidence>
<dbReference type="PANTHER" id="PTHR33121">
    <property type="entry name" value="CYCLIC DI-GMP PHOSPHODIESTERASE PDEF"/>
    <property type="match status" value="1"/>
</dbReference>
<dbReference type="PROSITE" id="PS50883">
    <property type="entry name" value="EAL"/>
    <property type="match status" value="1"/>
</dbReference>
<gene>
    <name evidence="3" type="ORF">F7R26_028710</name>
</gene>
<feature type="domain" description="EAL" evidence="1">
    <location>
        <begin position="183"/>
        <end position="437"/>
    </location>
</feature>
<dbReference type="InterPro" id="IPR035919">
    <property type="entry name" value="EAL_sf"/>
</dbReference>
<dbReference type="Gene3D" id="3.20.20.450">
    <property type="entry name" value="EAL domain"/>
    <property type="match status" value="1"/>
</dbReference>
<protein>
    <submittedName>
        <fullName evidence="3">GGDEF domain-containing protein</fullName>
    </submittedName>
</protein>
<feature type="domain" description="GGDEF" evidence="2">
    <location>
        <begin position="38"/>
        <end position="176"/>
    </location>
</feature>
<dbReference type="InterPro" id="IPR001633">
    <property type="entry name" value="EAL_dom"/>
</dbReference>
<dbReference type="SUPFAM" id="SSF141868">
    <property type="entry name" value="EAL domain-like"/>
    <property type="match status" value="1"/>
</dbReference>
<dbReference type="RefSeq" id="WP_150985493.1">
    <property type="nucleotide sequence ID" value="NZ_CP062804.1"/>
</dbReference>
<name>A0A643FWP9_9BURK</name>
<dbReference type="SMART" id="SM00052">
    <property type="entry name" value="EAL"/>
    <property type="match status" value="1"/>
</dbReference>
<dbReference type="SUPFAM" id="SSF55073">
    <property type="entry name" value="Nucleotide cyclase"/>
    <property type="match status" value="1"/>
</dbReference>
<accession>A0A643FWP9</accession>
<dbReference type="Pfam" id="PF00563">
    <property type="entry name" value="EAL"/>
    <property type="match status" value="1"/>
</dbReference>
<dbReference type="CDD" id="cd01948">
    <property type="entry name" value="EAL"/>
    <property type="match status" value="1"/>
</dbReference>
<evidence type="ECO:0000313" key="4">
    <source>
        <dbReference type="Proteomes" id="UP000397656"/>
    </source>
</evidence>
<dbReference type="InterPro" id="IPR000160">
    <property type="entry name" value="GGDEF_dom"/>
</dbReference>
<dbReference type="EMBL" id="CP062804">
    <property type="protein sequence ID" value="QOT78784.1"/>
    <property type="molecule type" value="Genomic_DNA"/>
</dbReference>
<proteinExistence type="predicted"/>
<dbReference type="InterPro" id="IPR029787">
    <property type="entry name" value="Nucleotide_cyclase"/>
</dbReference>